<evidence type="ECO:0000256" key="6">
    <source>
        <dbReference type="PIRSR" id="PIRSR001221-2"/>
    </source>
</evidence>
<proteinExistence type="inferred from homology"/>
<evidence type="ECO:0000256" key="3">
    <source>
        <dbReference type="ARBA" id="ARBA00012922"/>
    </source>
</evidence>
<comment type="similarity">
    <text evidence="2">Belongs to the amidase family.</text>
</comment>
<dbReference type="GO" id="GO:0004040">
    <property type="term" value="F:amidase activity"/>
    <property type="evidence" value="ECO:0007669"/>
    <property type="project" value="UniProtKB-EC"/>
</dbReference>
<comment type="catalytic activity">
    <reaction evidence="1">
        <text>a monocarboxylic acid amide + H2O = a monocarboxylate + NH4(+)</text>
        <dbReference type="Rhea" id="RHEA:12020"/>
        <dbReference type="ChEBI" id="CHEBI:15377"/>
        <dbReference type="ChEBI" id="CHEBI:28938"/>
        <dbReference type="ChEBI" id="CHEBI:35757"/>
        <dbReference type="ChEBI" id="CHEBI:83628"/>
        <dbReference type="EC" id="3.5.1.4"/>
    </reaction>
</comment>
<evidence type="ECO:0000256" key="4">
    <source>
        <dbReference type="ARBA" id="ARBA00022801"/>
    </source>
</evidence>
<sequence length="575" mass="64162">MTASFEQFLTNDPLNTYEDLDKYEKEWKPKVENYRRLLEGGIVPEYKIKLPGSIESLASQGFNPLKYLHQAKLLSDKEFEITDSTGSALVSKIASGQLSSVDVFNAFAKRAVIAHQFTNCALELFTEEGLERAKYLDDYFKKNGKTIGPLHGLPVSLKEQMSYKGKVTHGSYVSKITNVTEEHSVTTQVLEKLGAVFYVRTNQPQTLMHLDSNNNFIGLSRNPYNLGLSSGGSSSGEGSIVGFGGSPLGVGTDIGGSIRAPAAYSGCHGLRPTTRRLSTRGGVSSNLGQESVPSVSGPMSRSIDDIDLYMKTYINQGKPWELDAWCIPLPWKEVLKPEPKDLTIAVMYDDGLVKVSPPIQRAIKQVILKLANAGAKIVEFKPIRTVEAYETINKLYNCDGNSMQRKLLGDSGEPLTKLTKWCLNYGDGDKVYSVPENRKLNDIRDSLRQEYTTYLVENKIDFILCPTYNNVAPQPECVYNWSYTSLFNLLDFPTLAFQTGMFQDPKLDTWDPDHQNYKYRSDLEKLECNNYDPEIFKGAPIGLQLAGKRYSDESVVAAGKTIIEILDVDLYNVEL</sequence>
<feature type="region of interest" description="Disordered" evidence="7">
    <location>
        <begin position="278"/>
        <end position="299"/>
    </location>
</feature>
<protein>
    <recommendedName>
        <fullName evidence="3">amidase</fullName>
        <ecNumber evidence="3">3.5.1.4</ecNumber>
    </recommendedName>
</protein>
<dbReference type="eggNOG" id="KOG1212">
    <property type="taxonomic scope" value="Eukaryota"/>
</dbReference>
<accession>Q6BVD6</accession>
<dbReference type="Gene3D" id="3.90.1300.10">
    <property type="entry name" value="Amidase signature (AS) domain"/>
    <property type="match status" value="1"/>
</dbReference>
<evidence type="ECO:0000256" key="5">
    <source>
        <dbReference type="PIRSR" id="PIRSR001221-1"/>
    </source>
</evidence>
<dbReference type="PANTHER" id="PTHR46072:SF4">
    <property type="entry name" value="AMIDASE C550.07-RELATED"/>
    <property type="match status" value="1"/>
</dbReference>
<dbReference type="PROSITE" id="PS00571">
    <property type="entry name" value="AMIDASES"/>
    <property type="match status" value="1"/>
</dbReference>
<dbReference type="AlphaFoldDB" id="Q6BVD6"/>
<feature type="active site" description="Charge relay system" evidence="5">
    <location>
        <position position="233"/>
    </location>
</feature>
<dbReference type="STRING" id="284592.Q6BVD6"/>
<feature type="domain" description="Amidase" evidence="8">
    <location>
        <begin position="103"/>
        <end position="555"/>
    </location>
</feature>
<dbReference type="InParanoid" id="Q6BVD6"/>
<dbReference type="HOGENOM" id="CLU_009600_9_2_1"/>
<keyword evidence="10" id="KW-1185">Reference proteome</keyword>
<dbReference type="VEuPathDB" id="FungiDB:DEHA2C03454g"/>
<dbReference type="KEGG" id="dha:DEHA2C03454g"/>
<dbReference type="Proteomes" id="UP000000599">
    <property type="component" value="Chromosome C"/>
</dbReference>
<evidence type="ECO:0000313" key="9">
    <source>
        <dbReference type="EMBL" id="CAG85878.2"/>
    </source>
</evidence>
<dbReference type="Pfam" id="PF01425">
    <property type="entry name" value="Amidase"/>
    <property type="match status" value="1"/>
</dbReference>
<name>Q6BVD6_DEBHA</name>
<dbReference type="OMA" id="TIAVMYD"/>
<organism evidence="9 10">
    <name type="scientific">Debaryomyces hansenii (strain ATCC 36239 / CBS 767 / BCRC 21394 / JCM 1990 / NBRC 0083 / IGC 2968)</name>
    <name type="common">Yeast</name>
    <name type="synonym">Torulaspora hansenii</name>
    <dbReference type="NCBI Taxonomy" id="284592"/>
    <lineage>
        <taxon>Eukaryota</taxon>
        <taxon>Fungi</taxon>
        <taxon>Dikarya</taxon>
        <taxon>Ascomycota</taxon>
        <taxon>Saccharomycotina</taxon>
        <taxon>Pichiomycetes</taxon>
        <taxon>Debaryomycetaceae</taxon>
        <taxon>Debaryomyces</taxon>
    </lineage>
</organism>
<dbReference type="EMBL" id="CR382135">
    <property type="protein sequence ID" value="CAG85878.2"/>
    <property type="molecule type" value="Genomic_DNA"/>
</dbReference>
<dbReference type="RefSeq" id="XP_457833.2">
    <property type="nucleotide sequence ID" value="XM_457833.1"/>
</dbReference>
<dbReference type="InterPro" id="IPR020556">
    <property type="entry name" value="Amidase_CS"/>
</dbReference>
<feature type="binding site" evidence="6">
    <location>
        <begin position="254"/>
        <end position="257"/>
    </location>
    <ligand>
        <name>substrate</name>
    </ligand>
</feature>
<dbReference type="OrthoDB" id="6428749at2759"/>
<feature type="active site" description="Charge relay system" evidence="5">
    <location>
        <position position="158"/>
    </location>
</feature>
<dbReference type="InterPro" id="IPR023631">
    <property type="entry name" value="Amidase_dom"/>
</dbReference>
<gene>
    <name evidence="9" type="ordered locus">DEHA2C03454g</name>
</gene>
<evidence type="ECO:0000256" key="1">
    <source>
        <dbReference type="ARBA" id="ARBA00001311"/>
    </source>
</evidence>
<feature type="compositionally biased region" description="Polar residues" evidence="7">
    <location>
        <begin position="281"/>
        <end position="299"/>
    </location>
</feature>
<keyword evidence="4" id="KW-0378">Hydrolase</keyword>
<dbReference type="GeneID" id="2900786"/>
<feature type="binding site" evidence="6">
    <location>
        <position position="233"/>
    </location>
    <ligand>
        <name>substrate</name>
    </ligand>
</feature>
<feature type="binding site" evidence="6">
    <location>
        <position position="207"/>
    </location>
    <ligand>
        <name>substrate</name>
    </ligand>
</feature>
<evidence type="ECO:0000259" key="8">
    <source>
        <dbReference type="Pfam" id="PF01425"/>
    </source>
</evidence>
<evidence type="ECO:0000256" key="2">
    <source>
        <dbReference type="ARBA" id="ARBA00009199"/>
    </source>
</evidence>
<dbReference type="SUPFAM" id="SSF75304">
    <property type="entry name" value="Amidase signature (AS) enzymes"/>
    <property type="match status" value="1"/>
</dbReference>
<dbReference type="EC" id="3.5.1.4" evidence="3"/>
<dbReference type="PANTHER" id="PTHR46072">
    <property type="entry name" value="AMIDASE-RELATED-RELATED"/>
    <property type="match status" value="1"/>
</dbReference>
<evidence type="ECO:0000313" key="10">
    <source>
        <dbReference type="Proteomes" id="UP000000599"/>
    </source>
</evidence>
<reference evidence="9 10" key="1">
    <citation type="journal article" date="2004" name="Nature">
        <title>Genome evolution in yeasts.</title>
        <authorList>
            <consortium name="Genolevures"/>
            <person name="Dujon B."/>
            <person name="Sherman D."/>
            <person name="Fischer G."/>
            <person name="Durrens P."/>
            <person name="Casaregola S."/>
            <person name="Lafontaine I."/>
            <person name="de Montigny J."/>
            <person name="Marck C."/>
            <person name="Neuveglise C."/>
            <person name="Talla E."/>
            <person name="Goffard N."/>
            <person name="Frangeul L."/>
            <person name="Aigle M."/>
            <person name="Anthouard V."/>
            <person name="Babour A."/>
            <person name="Barbe V."/>
            <person name="Barnay S."/>
            <person name="Blanchin S."/>
            <person name="Beckerich J.M."/>
            <person name="Beyne E."/>
            <person name="Bleykasten C."/>
            <person name="Boisrame A."/>
            <person name="Boyer J."/>
            <person name="Cattolico L."/>
            <person name="Confanioleri F."/>
            <person name="de Daruvar A."/>
            <person name="Despons L."/>
            <person name="Fabre E."/>
            <person name="Fairhead C."/>
            <person name="Ferry-Dumazet H."/>
            <person name="Groppi A."/>
            <person name="Hantraye F."/>
            <person name="Hennequin C."/>
            <person name="Jauniaux N."/>
            <person name="Joyet P."/>
            <person name="Kachouri R."/>
            <person name="Kerrest A."/>
            <person name="Koszul R."/>
            <person name="Lemaire M."/>
            <person name="Lesur I."/>
            <person name="Ma L."/>
            <person name="Muller H."/>
            <person name="Nicaud J.M."/>
            <person name="Nikolski M."/>
            <person name="Oztas S."/>
            <person name="Ozier-Kalogeropoulos O."/>
            <person name="Pellenz S."/>
            <person name="Potier S."/>
            <person name="Richard G.F."/>
            <person name="Straub M.L."/>
            <person name="Suleau A."/>
            <person name="Swennene D."/>
            <person name="Tekaia F."/>
            <person name="Wesolowski-Louvel M."/>
            <person name="Westhof E."/>
            <person name="Wirth B."/>
            <person name="Zeniou-Meyer M."/>
            <person name="Zivanovic I."/>
            <person name="Bolotin-Fukuhara M."/>
            <person name="Thierry A."/>
            <person name="Bouchier C."/>
            <person name="Caudron B."/>
            <person name="Scarpelli C."/>
            <person name="Gaillardin C."/>
            <person name="Weissenbach J."/>
            <person name="Wincker P."/>
            <person name="Souciet J.L."/>
        </authorList>
    </citation>
    <scope>NUCLEOTIDE SEQUENCE [LARGE SCALE GENOMIC DNA]</scope>
    <source>
        <strain evidence="10">ATCC 36239 / CBS 767 / BCRC 21394 / JCM 1990 / NBRC 0083 / IGC 2968</strain>
    </source>
</reference>
<dbReference type="PIRSF" id="PIRSF001221">
    <property type="entry name" value="Amidase_fungi"/>
    <property type="match status" value="1"/>
</dbReference>
<evidence type="ECO:0000256" key="7">
    <source>
        <dbReference type="SAM" id="MobiDB-lite"/>
    </source>
</evidence>
<dbReference type="InterPro" id="IPR036928">
    <property type="entry name" value="AS_sf"/>
</dbReference>
<feature type="active site" description="Acyl-ester intermediate" evidence="5">
    <location>
        <position position="257"/>
    </location>
</feature>